<evidence type="ECO:0000256" key="8">
    <source>
        <dbReference type="PIRSR" id="PIRSR037125-1"/>
    </source>
</evidence>
<sequence length="439" mass="47750">MTASSSQPSCKNLVLDAGPLLSFSPLRNLAQTYYIVPQVISELKDPRAKQHFESLALNAGIKIQVRDPSPSSIAHTIAVAKKTGDYSVLSHTDVCVVALAYELDLQEKEKSEGPQVLFTELVQQGREVEAVAESLDMTTLEDQQVEPPVEATAQEDTSITEVSSVSRPSTEICLTETKPAEPGNLLQTLPETPPLYEDPSDEDDGEGEWITPNNVALHKSKALQLIPAGGGIDEKVITGCMTTDFAMQNVLMQMGLSLVGVDGKKIDKVKTWVLRCHACFKICKDSSKKFCPSCGNPTLLRTSVTMSVSEDGTPKIQVHLKKNFQYKTRGTIYSIPSPKPGSAKTGSGDGMILREDQTAWMSAKKLADNKRERTERKMLNGSLARGGEGGAIMGSWMDPDWRPEMLTAGPSGKGRTTHGGDMPAIGHGRRNPNERRRKS</sequence>
<keyword evidence="5 7" id="KW-0862">Zinc</keyword>
<dbReference type="Gene3D" id="3.40.50.1010">
    <property type="entry name" value="5'-nuclease"/>
    <property type="match status" value="1"/>
</dbReference>
<dbReference type="GO" id="GO:0030490">
    <property type="term" value="P:maturation of SSU-rRNA"/>
    <property type="evidence" value="ECO:0007669"/>
    <property type="project" value="TreeGrafter"/>
</dbReference>
<dbReference type="GO" id="GO:0030688">
    <property type="term" value="C:preribosome, small subunit precursor"/>
    <property type="evidence" value="ECO:0007669"/>
    <property type="project" value="TreeGrafter"/>
</dbReference>
<dbReference type="GO" id="GO:0016787">
    <property type="term" value="F:hydrolase activity"/>
    <property type="evidence" value="ECO:0007669"/>
    <property type="project" value="UniProtKB-KW"/>
</dbReference>
<dbReference type="PANTHER" id="PTHR12814">
    <property type="entry name" value="RNA-BINDING PROTEIN NOB1"/>
    <property type="match status" value="1"/>
</dbReference>
<dbReference type="CDD" id="cd09876">
    <property type="entry name" value="PIN_Nob1-like"/>
    <property type="match status" value="1"/>
</dbReference>
<dbReference type="Proteomes" id="UP000736335">
    <property type="component" value="Unassembled WGS sequence"/>
</dbReference>
<protein>
    <recommendedName>
        <fullName evidence="7">20S-pre-rRNA D-site endonuclease NOB1</fullName>
    </recommendedName>
</protein>
<gene>
    <name evidence="12" type="ORF">BJ322DRAFT_1012097</name>
</gene>
<comment type="function">
    <text evidence="7">Required for the synthesis of 40S ribosome subunits. Has a role in processing 20S pre-rRNA into the mature 18S rRNA, where it is required for cleavage at the 3' end of the mature 18S rRNA (D-site). Accompanies the 20S pre-rRNA from the nucleus to the cytoplasm.</text>
</comment>
<accession>A0A9P6L394</accession>
<feature type="binding site" evidence="8">
    <location>
        <position position="276"/>
    </location>
    <ligand>
        <name>Zn(2+)</name>
        <dbReference type="ChEBI" id="CHEBI:29105"/>
    </ligand>
</feature>
<dbReference type="GO" id="GO:0046872">
    <property type="term" value="F:metal ion binding"/>
    <property type="evidence" value="ECO:0007669"/>
    <property type="project" value="UniProtKB-UniRule"/>
</dbReference>
<evidence type="ECO:0000256" key="1">
    <source>
        <dbReference type="ARBA" id="ARBA00005858"/>
    </source>
</evidence>
<feature type="binding site" evidence="8">
    <location>
        <position position="294"/>
    </location>
    <ligand>
        <name>Zn(2+)</name>
        <dbReference type="ChEBI" id="CHEBI:29105"/>
    </ligand>
</feature>
<evidence type="ECO:0000313" key="12">
    <source>
        <dbReference type="EMBL" id="KAF9780253.1"/>
    </source>
</evidence>
<dbReference type="PIRSF" id="PIRSF037125">
    <property type="entry name" value="D-site_20S_pre-rRNA_nuclease"/>
    <property type="match status" value="1"/>
</dbReference>
<dbReference type="AlphaFoldDB" id="A0A9P6L394"/>
<dbReference type="InterPro" id="IPR039907">
    <property type="entry name" value="NOB1"/>
</dbReference>
<keyword evidence="13" id="KW-1185">Reference proteome</keyword>
<proteinExistence type="inferred from homology"/>
<feature type="region of interest" description="Disordered" evidence="9">
    <location>
        <begin position="145"/>
        <end position="170"/>
    </location>
</feature>
<evidence type="ECO:0000256" key="5">
    <source>
        <dbReference type="ARBA" id="ARBA00022833"/>
    </source>
</evidence>
<feature type="compositionally biased region" description="Basic residues" evidence="9">
    <location>
        <begin position="427"/>
        <end position="439"/>
    </location>
</feature>
<dbReference type="PANTHER" id="PTHR12814:SF2">
    <property type="entry name" value="RNA-BINDING PROTEIN NOB1"/>
    <property type="match status" value="1"/>
</dbReference>
<dbReference type="OrthoDB" id="446759at2759"/>
<keyword evidence="4" id="KW-0378">Hydrolase</keyword>
<evidence type="ECO:0000256" key="4">
    <source>
        <dbReference type="ARBA" id="ARBA00022801"/>
    </source>
</evidence>
<feature type="compositionally biased region" description="Polar residues" evidence="9">
    <location>
        <begin position="154"/>
        <end position="169"/>
    </location>
</feature>
<keyword evidence="2" id="KW-0540">Nuclease</keyword>
<dbReference type="SUPFAM" id="SSF144206">
    <property type="entry name" value="NOB1 zinc finger-like"/>
    <property type="match status" value="1"/>
</dbReference>
<evidence type="ECO:0000256" key="6">
    <source>
        <dbReference type="ARBA" id="ARBA00023242"/>
    </source>
</evidence>
<feature type="domain" description="Ribonuclease PIN" evidence="11">
    <location>
        <begin position="13"/>
        <end position="103"/>
    </location>
</feature>
<feature type="domain" description="Nin one binding (NOB1) Zn-ribbon-like" evidence="10">
    <location>
        <begin position="266"/>
        <end position="341"/>
    </location>
</feature>
<dbReference type="InterPro" id="IPR017117">
    <property type="entry name" value="Nob1_euk"/>
</dbReference>
<reference evidence="12" key="2">
    <citation type="submission" date="2020-11" db="EMBL/GenBank/DDBJ databases">
        <authorList>
            <consortium name="DOE Joint Genome Institute"/>
            <person name="Kuo A."/>
            <person name="Miyauchi S."/>
            <person name="Kiss E."/>
            <person name="Drula E."/>
            <person name="Kohler A."/>
            <person name="Sanchez-Garcia M."/>
            <person name="Andreopoulos B."/>
            <person name="Barry K.W."/>
            <person name="Bonito G."/>
            <person name="Buee M."/>
            <person name="Carver A."/>
            <person name="Chen C."/>
            <person name="Cichocki N."/>
            <person name="Clum A."/>
            <person name="Culley D."/>
            <person name="Crous P.W."/>
            <person name="Fauchery L."/>
            <person name="Girlanda M."/>
            <person name="Hayes R."/>
            <person name="Keri Z."/>
            <person name="Labutti K."/>
            <person name="Lipzen A."/>
            <person name="Lombard V."/>
            <person name="Magnuson J."/>
            <person name="Maillard F."/>
            <person name="Morin E."/>
            <person name="Murat C."/>
            <person name="Nolan M."/>
            <person name="Ohm R."/>
            <person name="Pangilinan J."/>
            <person name="Pereira M."/>
            <person name="Perotto S."/>
            <person name="Peter M."/>
            <person name="Riley R."/>
            <person name="Sitrit Y."/>
            <person name="Stielow B."/>
            <person name="Szollosi G."/>
            <person name="Zifcakova L."/>
            <person name="Stursova M."/>
            <person name="Spatafora J.W."/>
            <person name="Tedersoo L."/>
            <person name="Vaario L.-M."/>
            <person name="Yamada A."/>
            <person name="Yan M."/>
            <person name="Wang P."/>
            <person name="Xu J."/>
            <person name="Bruns T."/>
            <person name="Baldrian P."/>
            <person name="Vilgalys R."/>
            <person name="Henrissat B."/>
            <person name="Grigoriev I.V."/>
            <person name="Hibbett D."/>
            <person name="Nagy L.G."/>
            <person name="Martin F.M."/>
        </authorList>
    </citation>
    <scope>NUCLEOTIDE SEQUENCE</scope>
    <source>
        <strain evidence="12">UH-Tt-Lm1</strain>
    </source>
</reference>
<evidence type="ECO:0000313" key="13">
    <source>
        <dbReference type="Proteomes" id="UP000736335"/>
    </source>
</evidence>
<dbReference type="EMBL" id="WIUZ02000017">
    <property type="protein sequence ID" value="KAF9780253.1"/>
    <property type="molecule type" value="Genomic_DNA"/>
</dbReference>
<dbReference type="Pfam" id="PF08772">
    <property type="entry name" value="Zn_ribbon_NOB1"/>
    <property type="match status" value="1"/>
</dbReference>
<evidence type="ECO:0000259" key="11">
    <source>
        <dbReference type="Pfam" id="PF17146"/>
    </source>
</evidence>
<dbReference type="Gene3D" id="6.20.210.10">
    <property type="entry name" value="Nin one binding (NOB1), Zn-ribbon-like"/>
    <property type="match status" value="1"/>
</dbReference>
<reference evidence="12" key="1">
    <citation type="journal article" date="2020" name="Nat. Commun.">
        <title>Large-scale genome sequencing of mycorrhizal fungi provides insights into the early evolution of symbiotic traits.</title>
        <authorList>
            <person name="Miyauchi S."/>
            <person name="Kiss E."/>
            <person name="Kuo A."/>
            <person name="Drula E."/>
            <person name="Kohler A."/>
            <person name="Sanchez-Garcia M."/>
            <person name="Morin E."/>
            <person name="Andreopoulos B."/>
            <person name="Barry K.W."/>
            <person name="Bonito G."/>
            <person name="Buee M."/>
            <person name="Carver A."/>
            <person name="Chen C."/>
            <person name="Cichocki N."/>
            <person name="Clum A."/>
            <person name="Culley D."/>
            <person name="Crous P.W."/>
            <person name="Fauchery L."/>
            <person name="Girlanda M."/>
            <person name="Hayes R.D."/>
            <person name="Keri Z."/>
            <person name="LaButti K."/>
            <person name="Lipzen A."/>
            <person name="Lombard V."/>
            <person name="Magnuson J."/>
            <person name="Maillard F."/>
            <person name="Murat C."/>
            <person name="Nolan M."/>
            <person name="Ohm R.A."/>
            <person name="Pangilinan J."/>
            <person name="Pereira M.F."/>
            <person name="Perotto S."/>
            <person name="Peter M."/>
            <person name="Pfister S."/>
            <person name="Riley R."/>
            <person name="Sitrit Y."/>
            <person name="Stielow J.B."/>
            <person name="Szollosi G."/>
            <person name="Zifcakova L."/>
            <person name="Stursova M."/>
            <person name="Spatafora J.W."/>
            <person name="Tedersoo L."/>
            <person name="Vaario L.M."/>
            <person name="Yamada A."/>
            <person name="Yan M."/>
            <person name="Wang P."/>
            <person name="Xu J."/>
            <person name="Bruns T."/>
            <person name="Baldrian P."/>
            <person name="Vilgalys R."/>
            <person name="Dunand C."/>
            <person name="Henrissat B."/>
            <person name="Grigoriev I.V."/>
            <person name="Hibbett D."/>
            <person name="Nagy L.G."/>
            <person name="Martin F.M."/>
        </authorList>
    </citation>
    <scope>NUCLEOTIDE SEQUENCE</scope>
    <source>
        <strain evidence="12">UH-Tt-Lm1</strain>
    </source>
</reference>
<dbReference type="GO" id="GO:0004521">
    <property type="term" value="F:RNA endonuclease activity"/>
    <property type="evidence" value="ECO:0007669"/>
    <property type="project" value="UniProtKB-UniRule"/>
</dbReference>
<dbReference type="InterPro" id="IPR033411">
    <property type="entry name" value="Ribonuclease_PIN"/>
</dbReference>
<dbReference type="GO" id="GO:0005737">
    <property type="term" value="C:cytoplasm"/>
    <property type="evidence" value="ECO:0007669"/>
    <property type="project" value="UniProtKB-ARBA"/>
</dbReference>
<dbReference type="Pfam" id="PF17146">
    <property type="entry name" value="PIN_6"/>
    <property type="match status" value="1"/>
</dbReference>
<dbReference type="FunFam" id="3.40.50.1010:FF:000020">
    <property type="entry name" value="20S-pre-rRNA D-site endonuclease NOB1"/>
    <property type="match status" value="1"/>
</dbReference>
<evidence type="ECO:0000259" key="10">
    <source>
        <dbReference type="Pfam" id="PF08772"/>
    </source>
</evidence>
<organism evidence="12 13">
    <name type="scientific">Thelephora terrestris</name>
    <dbReference type="NCBI Taxonomy" id="56493"/>
    <lineage>
        <taxon>Eukaryota</taxon>
        <taxon>Fungi</taxon>
        <taxon>Dikarya</taxon>
        <taxon>Basidiomycota</taxon>
        <taxon>Agaricomycotina</taxon>
        <taxon>Agaricomycetes</taxon>
        <taxon>Thelephorales</taxon>
        <taxon>Thelephoraceae</taxon>
        <taxon>Thelephora</taxon>
    </lineage>
</organism>
<feature type="region of interest" description="Disordered" evidence="9">
    <location>
        <begin position="382"/>
        <end position="439"/>
    </location>
</feature>
<evidence type="ECO:0000256" key="9">
    <source>
        <dbReference type="SAM" id="MobiDB-lite"/>
    </source>
</evidence>
<dbReference type="GO" id="GO:0005730">
    <property type="term" value="C:nucleolus"/>
    <property type="evidence" value="ECO:0007669"/>
    <property type="project" value="UniProtKB-SubCell"/>
</dbReference>
<evidence type="ECO:0000256" key="7">
    <source>
        <dbReference type="PIRNR" id="PIRNR037125"/>
    </source>
</evidence>
<name>A0A9P6L394_9AGAM</name>
<feature type="binding site" evidence="8">
    <location>
        <position position="279"/>
    </location>
    <ligand>
        <name>Zn(2+)</name>
        <dbReference type="ChEBI" id="CHEBI:29105"/>
    </ligand>
</feature>
<comment type="subcellular location">
    <subcellularLocation>
        <location evidence="7">Nucleus</location>
        <location evidence="7">Nucleolus</location>
    </subcellularLocation>
</comment>
<evidence type="ECO:0000256" key="2">
    <source>
        <dbReference type="ARBA" id="ARBA00022722"/>
    </source>
</evidence>
<comment type="similarity">
    <text evidence="1 7">Belongs to the NOB1 family.</text>
</comment>
<keyword evidence="3 7" id="KW-0479">Metal-binding</keyword>
<feature type="binding site" evidence="8">
    <location>
        <position position="291"/>
    </location>
    <ligand>
        <name>Zn(2+)</name>
        <dbReference type="ChEBI" id="CHEBI:29105"/>
    </ligand>
</feature>
<dbReference type="InterPro" id="IPR014881">
    <property type="entry name" value="NOB1_Zn-bd"/>
</dbReference>
<comment type="caution">
    <text evidence="12">The sequence shown here is derived from an EMBL/GenBank/DDBJ whole genome shotgun (WGS) entry which is preliminary data.</text>
</comment>
<keyword evidence="6 7" id="KW-0539">Nucleus</keyword>
<dbReference type="InterPro" id="IPR036283">
    <property type="entry name" value="NOB1_Zf-like_sf"/>
</dbReference>
<evidence type="ECO:0000256" key="3">
    <source>
        <dbReference type="ARBA" id="ARBA00022723"/>
    </source>
</evidence>